<name>A0ABU9TAP2_9HYPH</name>
<evidence type="ECO:0000256" key="3">
    <source>
        <dbReference type="ARBA" id="ARBA00022989"/>
    </source>
</evidence>
<dbReference type="EMBL" id="JBBMQO010000015">
    <property type="protein sequence ID" value="MEM5503199.1"/>
    <property type="molecule type" value="Genomic_DNA"/>
</dbReference>
<proteinExistence type="predicted"/>
<keyword evidence="4 5" id="KW-0472">Membrane</keyword>
<dbReference type="Proteomes" id="UP001477870">
    <property type="component" value="Unassembled WGS sequence"/>
</dbReference>
<keyword evidence="3 5" id="KW-1133">Transmembrane helix</keyword>
<feature type="transmembrane region" description="Helical" evidence="5">
    <location>
        <begin position="68"/>
        <end position="97"/>
    </location>
</feature>
<evidence type="ECO:0000256" key="4">
    <source>
        <dbReference type="ARBA" id="ARBA00023136"/>
    </source>
</evidence>
<feature type="transmembrane region" description="Helical" evidence="5">
    <location>
        <begin position="117"/>
        <end position="138"/>
    </location>
</feature>
<gene>
    <name evidence="6" type="ORF">WNY59_16555</name>
</gene>
<sequence length="139" mass="15778">MNQNLIFWPLIIQALVSLYLYLPMGRARIGSIKSGQAKAHDYKLPKQNEPPEIAKFGNAVSNQFELPVLFFAITLAFHSAGLVDMVALALAWIFVILKTVHSFVYITANKLKWRFQIFLASLCVCTLYCIWFAIRLVLA</sequence>
<keyword evidence="2 5" id="KW-0812">Transmembrane</keyword>
<protein>
    <submittedName>
        <fullName evidence="6">MAPEG family protein</fullName>
    </submittedName>
</protein>
<evidence type="ECO:0000256" key="5">
    <source>
        <dbReference type="SAM" id="Phobius"/>
    </source>
</evidence>
<evidence type="ECO:0000256" key="1">
    <source>
        <dbReference type="ARBA" id="ARBA00004370"/>
    </source>
</evidence>
<evidence type="ECO:0000256" key="2">
    <source>
        <dbReference type="ARBA" id="ARBA00022692"/>
    </source>
</evidence>
<reference evidence="6 7" key="1">
    <citation type="submission" date="2024-03" db="EMBL/GenBank/DDBJ databases">
        <title>Community enrichment and isolation of bacterial strains for fucoidan degradation.</title>
        <authorList>
            <person name="Sichert A."/>
        </authorList>
    </citation>
    <scope>NUCLEOTIDE SEQUENCE [LARGE SCALE GENOMIC DNA]</scope>
    <source>
        <strain evidence="6 7">AS62</strain>
    </source>
</reference>
<feature type="transmembrane region" description="Helical" evidence="5">
    <location>
        <begin position="6"/>
        <end position="24"/>
    </location>
</feature>
<comment type="caution">
    <text evidence="6">The sequence shown here is derived from an EMBL/GenBank/DDBJ whole genome shotgun (WGS) entry which is preliminary data.</text>
</comment>
<dbReference type="RefSeq" id="WP_342849374.1">
    <property type="nucleotide sequence ID" value="NZ_JBBMQO010000015.1"/>
</dbReference>
<accession>A0ABU9TAP2</accession>
<organism evidence="6 7">
    <name type="scientific">Ahrensia kielensis</name>
    <dbReference type="NCBI Taxonomy" id="76980"/>
    <lineage>
        <taxon>Bacteria</taxon>
        <taxon>Pseudomonadati</taxon>
        <taxon>Pseudomonadota</taxon>
        <taxon>Alphaproteobacteria</taxon>
        <taxon>Hyphomicrobiales</taxon>
        <taxon>Ahrensiaceae</taxon>
        <taxon>Ahrensia</taxon>
    </lineage>
</organism>
<evidence type="ECO:0000313" key="6">
    <source>
        <dbReference type="EMBL" id="MEM5503199.1"/>
    </source>
</evidence>
<evidence type="ECO:0000313" key="7">
    <source>
        <dbReference type="Proteomes" id="UP001477870"/>
    </source>
</evidence>
<dbReference type="InterPro" id="IPR023352">
    <property type="entry name" value="MAPEG-like_dom_sf"/>
</dbReference>
<dbReference type="Gene3D" id="1.20.120.550">
    <property type="entry name" value="Membrane associated eicosanoid/glutathione metabolism-like domain"/>
    <property type="match status" value="1"/>
</dbReference>
<dbReference type="InterPro" id="IPR001129">
    <property type="entry name" value="Membr-assoc_MAPEG"/>
</dbReference>
<dbReference type="Pfam" id="PF01124">
    <property type="entry name" value="MAPEG"/>
    <property type="match status" value="1"/>
</dbReference>
<comment type="subcellular location">
    <subcellularLocation>
        <location evidence="1">Membrane</location>
    </subcellularLocation>
</comment>
<keyword evidence="7" id="KW-1185">Reference proteome</keyword>
<dbReference type="SUPFAM" id="SSF161084">
    <property type="entry name" value="MAPEG domain-like"/>
    <property type="match status" value="1"/>
</dbReference>